<feature type="transmembrane region" description="Helical" evidence="2">
    <location>
        <begin position="62"/>
        <end position="80"/>
    </location>
</feature>
<keyword evidence="2" id="KW-0812">Transmembrane</keyword>
<evidence type="ECO:0000256" key="2">
    <source>
        <dbReference type="SAM" id="Phobius"/>
    </source>
</evidence>
<evidence type="ECO:0000313" key="3">
    <source>
        <dbReference type="EMBL" id="MFD1531152.1"/>
    </source>
</evidence>
<gene>
    <name evidence="3" type="ORF">ACFSCY_17070</name>
</gene>
<keyword evidence="4" id="KW-1185">Reference proteome</keyword>
<accession>A0ABW4FLE5</accession>
<dbReference type="Proteomes" id="UP001597145">
    <property type="component" value="Unassembled WGS sequence"/>
</dbReference>
<dbReference type="RefSeq" id="WP_343971557.1">
    <property type="nucleotide sequence ID" value="NZ_BAAAJG010000002.1"/>
</dbReference>
<keyword evidence="2" id="KW-1133">Transmembrane helix</keyword>
<evidence type="ECO:0000256" key="1">
    <source>
        <dbReference type="SAM" id="MobiDB-lite"/>
    </source>
</evidence>
<comment type="caution">
    <text evidence="3">The sequence shown here is derived from an EMBL/GenBank/DDBJ whole genome shotgun (WGS) entry which is preliminary data.</text>
</comment>
<sequence>MAEERSSGAAAQRASRTPRPRRSDTGVSRRRNREPRLTRAPRTRGVVAATTGLLGLSSTRRAALLAVVVCALALTVVVPLRNYVAQRQELAAVTEQQQALADEVARLTQEQSRLADPAEVAAQARSRLGYVMPGEVPYVVELPPGAIAGPAPDPHAGVPWYRSLWREVAGG</sequence>
<dbReference type="Pfam" id="PF04977">
    <property type="entry name" value="DivIC"/>
    <property type="match status" value="1"/>
</dbReference>
<organism evidence="3 4">
    <name type="scientific">Pseudonocardia aurantiaca</name>
    <dbReference type="NCBI Taxonomy" id="75290"/>
    <lineage>
        <taxon>Bacteria</taxon>
        <taxon>Bacillati</taxon>
        <taxon>Actinomycetota</taxon>
        <taxon>Actinomycetes</taxon>
        <taxon>Pseudonocardiales</taxon>
        <taxon>Pseudonocardiaceae</taxon>
        <taxon>Pseudonocardia</taxon>
    </lineage>
</organism>
<proteinExistence type="predicted"/>
<feature type="region of interest" description="Disordered" evidence="1">
    <location>
        <begin position="1"/>
        <end position="42"/>
    </location>
</feature>
<reference evidence="4" key="1">
    <citation type="journal article" date="2019" name="Int. J. Syst. Evol. Microbiol.">
        <title>The Global Catalogue of Microorganisms (GCM) 10K type strain sequencing project: providing services to taxonomists for standard genome sequencing and annotation.</title>
        <authorList>
            <consortium name="The Broad Institute Genomics Platform"/>
            <consortium name="The Broad Institute Genome Sequencing Center for Infectious Disease"/>
            <person name="Wu L."/>
            <person name="Ma J."/>
        </authorList>
    </citation>
    <scope>NUCLEOTIDE SEQUENCE [LARGE SCALE GENOMIC DNA]</scope>
    <source>
        <strain evidence="4">JCM 12165</strain>
    </source>
</reference>
<name>A0ABW4FLE5_9PSEU</name>
<evidence type="ECO:0000313" key="4">
    <source>
        <dbReference type="Proteomes" id="UP001597145"/>
    </source>
</evidence>
<protein>
    <submittedName>
        <fullName evidence="3">Septum formation initiator family protein</fullName>
    </submittedName>
</protein>
<keyword evidence="2" id="KW-0472">Membrane</keyword>
<dbReference type="EMBL" id="JBHUCP010000009">
    <property type="protein sequence ID" value="MFD1531152.1"/>
    <property type="molecule type" value="Genomic_DNA"/>
</dbReference>
<dbReference type="InterPro" id="IPR007060">
    <property type="entry name" value="FtsL/DivIC"/>
</dbReference>